<comment type="caution">
    <text evidence="11">The sequence shown here is derived from an EMBL/GenBank/DDBJ whole genome shotgun (WGS) entry which is preliminary data.</text>
</comment>
<evidence type="ECO:0000256" key="2">
    <source>
        <dbReference type="ARBA" id="ARBA00022448"/>
    </source>
</evidence>
<dbReference type="PANTHER" id="PTHR42711:SF19">
    <property type="entry name" value="DOXORUBICIN RESISTANCE ATP-BINDING PROTEIN DRRA"/>
    <property type="match status" value="1"/>
</dbReference>
<evidence type="ECO:0000313" key="11">
    <source>
        <dbReference type="EMBL" id="MFD2796654.1"/>
    </source>
</evidence>
<evidence type="ECO:0000256" key="4">
    <source>
        <dbReference type="ARBA" id="ARBA00022741"/>
    </source>
</evidence>
<dbReference type="InterPro" id="IPR025302">
    <property type="entry name" value="DrrA1/2-like_C"/>
</dbReference>
<keyword evidence="6" id="KW-1278">Translocase</keyword>
<dbReference type="Pfam" id="PF00005">
    <property type="entry name" value="ABC_tran"/>
    <property type="match status" value="1"/>
</dbReference>
<evidence type="ECO:0000256" key="3">
    <source>
        <dbReference type="ARBA" id="ARBA00022475"/>
    </source>
</evidence>
<dbReference type="InterPro" id="IPR003593">
    <property type="entry name" value="AAA+_ATPase"/>
</dbReference>
<evidence type="ECO:0000256" key="6">
    <source>
        <dbReference type="ARBA" id="ARBA00022967"/>
    </source>
</evidence>
<evidence type="ECO:0000256" key="5">
    <source>
        <dbReference type="ARBA" id="ARBA00022840"/>
    </source>
</evidence>
<protein>
    <submittedName>
        <fullName evidence="11">ATP-binding cassette domain-containing protein</fullName>
    </submittedName>
</protein>
<dbReference type="InterPro" id="IPR005894">
    <property type="entry name" value="DrrA"/>
</dbReference>
<reference evidence="12" key="1">
    <citation type="journal article" date="2019" name="Int. J. Syst. Evol. Microbiol.">
        <title>The Global Catalogue of Microorganisms (GCM) 10K type strain sequencing project: providing services to taxonomists for standard genome sequencing and annotation.</title>
        <authorList>
            <consortium name="The Broad Institute Genomics Platform"/>
            <consortium name="The Broad Institute Genome Sequencing Center for Infectious Disease"/>
            <person name="Wu L."/>
            <person name="Ma J."/>
        </authorList>
    </citation>
    <scope>NUCLEOTIDE SEQUENCE [LARGE SCALE GENOMIC DNA]</scope>
    <source>
        <strain evidence="12">CCM 7044</strain>
    </source>
</reference>
<dbReference type="Gene3D" id="3.40.50.300">
    <property type="entry name" value="P-loop containing nucleotide triphosphate hydrolases"/>
    <property type="match status" value="1"/>
</dbReference>
<evidence type="ECO:0000259" key="10">
    <source>
        <dbReference type="PROSITE" id="PS50893"/>
    </source>
</evidence>
<dbReference type="Proteomes" id="UP001597479">
    <property type="component" value="Unassembled WGS sequence"/>
</dbReference>
<evidence type="ECO:0000256" key="7">
    <source>
        <dbReference type="ARBA" id="ARBA00023136"/>
    </source>
</evidence>
<keyword evidence="12" id="KW-1185">Reference proteome</keyword>
<dbReference type="RefSeq" id="WP_377188616.1">
    <property type="nucleotide sequence ID" value="NZ_JBHUOG010000002.1"/>
</dbReference>
<gene>
    <name evidence="11" type="ORF">ACFS27_24040</name>
</gene>
<keyword evidence="8" id="KW-0046">Antibiotic resistance</keyword>
<dbReference type="SMART" id="SM00382">
    <property type="entry name" value="AAA"/>
    <property type="match status" value="1"/>
</dbReference>
<dbReference type="InterPro" id="IPR017871">
    <property type="entry name" value="ABC_transporter-like_CS"/>
</dbReference>
<dbReference type="PANTHER" id="PTHR42711">
    <property type="entry name" value="ABC TRANSPORTER ATP-BINDING PROTEIN"/>
    <property type="match status" value="1"/>
</dbReference>
<keyword evidence="5 11" id="KW-0067">ATP-binding</keyword>
<feature type="domain" description="ABC transporter" evidence="10">
    <location>
        <begin position="6"/>
        <end position="236"/>
    </location>
</feature>
<dbReference type="InterPro" id="IPR003439">
    <property type="entry name" value="ABC_transporter-like_ATP-bd"/>
</dbReference>
<evidence type="ECO:0000256" key="1">
    <source>
        <dbReference type="ARBA" id="ARBA00004413"/>
    </source>
</evidence>
<dbReference type="NCBIfam" id="TIGR01188">
    <property type="entry name" value="drrA"/>
    <property type="match status" value="1"/>
</dbReference>
<dbReference type="EMBL" id="JBHUOG010000002">
    <property type="protein sequence ID" value="MFD2796654.1"/>
    <property type="molecule type" value="Genomic_DNA"/>
</dbReference>
<evidence type="ECO:0000256" key="8">
    <source>
        <dbReference type="ARBA" id="ARBA00023251"/>
    </source>
</evidence>
<dbReference type="SUPFAM" id="SSF52540">
    <property type="entry name" value="P-loop containing nucleoside triphosphate hydrolases"/>
    <property type="match status" value="1"/>
</dbReference>
<dbReference type="PROSITE" id="PS00211">
    <property type="entry name" value="ABC_TRANSPORTER_1"/>
    <property type="match status" value="1"/>
</dbReference>
<dbReference type="GO" id="GO:0005524">
    <property type="term" value="F:ATP binding"/>
    <property type="evidence" value="ECO:0007669"/>
    <property type="project" value="UniProtKB-KW"/>
</dbReference>
<keyword evidence="7" id="KW-0472">Membrane</keyword>
<evidence type="ECO:0000313" key="12">
    <source>
        <dbReference type="Proteomes" id="UP001597479"/>
    </source>
</evidence>
<sequence>MSEHGFEAEGLTKRFGKVAALDGVGLAVPRGQVLSLLGPNGAGKTTVIRILATLLRPDSGSASVAGFDVVRQPGQVRRRIALSGQHTSVDEELTGSANLVMIGRLLDLPRTQAARRAGDLLARFGLEDAAKRPVAGYSGGMRRRLDLAASLVGRPEVVFLDEPSVGLDPGKRDELWQMIRGLSADGVTVLLTTQYLEEADALADAIAVIDHGRVIASGTPAELKSQVGGQTITVRPNDPTDTDAAAAVLAGVAGQAPERSTRHELVVPVTGDEAFFEIAARLREQRIGVSELSLRLPSLDEVFLALTGAPTTATENAAESTKAA</sequence>
<comment type="subcellular location">
    <subcellularLocation>
        <location evidence="1">Cell membrane</location>
        <topology evidence="1">Peripheral membrane protein</topology>
        <orientation evidence="1">Cytoplasmic side</orientation>
    </subcellularLocation>
</comment>
<organism evidence="11 12">
    <name type="scientific">Promicromonospora vindobonensis</name>
    <dbReference type="NCBI Taxonomy" id="195748"/>
    <lineage>
        <taxon>Bacteria</taxon>
        <taxon>Bacillati</taxon>
        <taxon>Actinomycetota</taxon>
        <taxon>Actinomycetes</taxon>
        <taxon>Micrococcales</taxon>
        <taxon>Promicromonosporaceae</taxon>
        <taxon>Promicromonospora</taxon>
    </lineage>
</organism>
<comment type="similarity">
    <text evidence="9">Belongs to the ABC transporter superfamily. Drug exporter-1 (DrugE1) (TC 3.A.1.105) family.</text>
</comment>
<keyword evidence="3" id="KW-1003">Cell membrane</keyword>
<dbReference type="InterPro" id="IPR027417">
    <property type="entry name" value="P-loop_NTPase"/>
</dbReference>
<dbReference type="PROSITE" id="PS50893">
    <property type="entry name" value="ABC_TRANSPORTER_2"/>
    <property type="match status" value="1"/>
</dbReference>
<proteinExistence type="inferred from homology"/>
<dbReference type="Pfam" id="PF13732">
    <property type="entry name" value="DrrA1-3_C"/>
    <property type="match status" value="1"/>
</dbReference>
<evidence type="ECO:0000256" key="9">
    <source>
        <dbReference type="ARBA" id="ARBA00049985"/>
    </source>
</evidence>
<name>A0ABW5VZJ8_9MICO</name>
<dbReference type="InterPro" id="IPR050763">
    <property type="entry name" value="ABC_transporter_ATP-binding"/>
</dbReference>
<keyword evidence="4" id="KW-0547">Nucleotide-binding</keyword>
<accession>A0ABW5VZJ8</accession>
<keyword evidence="2" id="KW-0813">Transport</keyword>